<dbReference type="InterPro" id="IPR005829">
    <property type="entry name" value="Sugar_transporter_CS"/>
</dbReference>
<name>A0A8J9X812_PHATR</name>
<gene>
    <name evidence="9" type="ORF">PTTT1_LOCUS46290</name>
</gene>
<feature type="transmembrane region" description="Helical" evidence="7">
    <location>
        <begin position="464"/>
        <end position="482"/>
    </location>
</feature>
<evidence type="ECO:0000256" key="6">
    <source>
        <dbReference type="ARBA" id="ARBA00023136"/>
    </source>
</evidence>
<reference evidence="9" key="1">
    <citation type="submission" date="2022-02" db="EMBL/GenBank/DDBJ databases">
        <authorList>
            <person name="Giguere J D."/>
        </authorList>
    </citation>
    <scope>NUCLEOTIDE SEQUENCE</scope>
    <source>
        <strain evidence="9">CCAP 1055/1</strain>
    </source>
</reference>
<dbReference type="Proteomes" id="UP000836788">
    <property type="component" value="Chromosome 6"/>
</dbReference>
<sequence length="522" mass="56708">MAVQIFNETKASTRLHFVATFGLAKALANAMSGSLADTLGRKPVLILGCLVGLPVMPYVIVANSWSGVTLMNVLFGLSQGLLGSSLFFLLIDLMGPRRRGIAVGMGESTIYVSTAIVNVLAGRLASVYGFRPVPFYVATSISVLGLLSTIPLQDTLDQVRAEQTESERINRKKYARLLSTQPRKLDEERIDTPNCTDRSRLDTTNCGIGETYGSVDEGYVSPWRMSTHTLDTTDKEAVKENDGDMETQPMTAFSFATSCYVSTSRRDQRTSSGPLRSVKMLKSPETSLSSLLLKNRSYVALCFGGMSLNFKDGFCWGSFPVFFKHEHGLSDVRTDWLIAIYPLCWGSAQAFTGALSDRFGRKSFLVAGVGCCAVSMVIYVLPSYCWGVAAGSKHFHVWVAADVLLGFGTALAYPALQAGAADEVDPAYRGLALGFYRFSRDMGYVLGAIVCGPLTDAIGYEDTFLVNGTVLCLAFILLLVFYSDDQSEQTFEFSTATDATFKPSPFTAGKSRILTAGISDSW</sequence>
<dbReference type="PROSITE" id="PS50850">
    <property type="entry name" value="MFS"/>
    <property type="match status" value="2"/>
</dbReference>
<keyword evidence="4 7" id="KW-0812">Transmembrane</keyword>
<dbReference type="PROSITE" id="PS00216">
    <property type="entry name" value="SUGAR_TRANSPORT_1"/>
    <property type="match status" value="1"/>
</dbReference>
<evidence type="ECO:0000256" key="4">
    <source>
        <dbReference type="ARBA" id="ARBA00022692"/>
    </source>
</evidence>
<evidence type="ECO:0000259" key="8">
    <source>
        <dbReference type="PROSITE" id="PS50850"/>
    </source>
</evidence>
<dbReference type="InterPro" id="IPR036259">
    <property type="entry name" value="MFS_trans_sf"/>
</dbReference>
<feature type="transmembrane region" description="Helical" evidence="7">
    <location>
        <begin position="73"/>
        <end position="94"/>
    </location>
</feature>
<dbReference type="AlphaFoldDB" id="A0A8J9X812"/>
<keyword evidence="5 7" id="KW-1133">Transmembrane helix</keyword>
<protein>
    <recommendedName>
        <fullName evidence="8">Major facilitator superfamily (MFS) profile domain-containing protein</fullName>
    </recommendedName>
</protein>
<dbReference type="GO" id="GO:0005886">
    <property type="term" value="C:plasma membrane"/>
    <property type="evidence" value="ECO:0007669"/>
    <property type="project" value="UniProtKB-SubCell"/>
</dbReference>
<dbReference type="Pfam" id="PF07690">
    <property type="entry name" value="MFS_1"/>
    <property type="match status" value="2"/>
</dbReference>
<dbReference type="SUPFAM" id="SSF103473">
    <property type="entry name" value="MFS general substrate transporter"/>
    <property type="match status" value="1"/>
</dbReference>
<proteinExistence type="predicted"/>
<feature type="domain" description="Major facilitator superfamily (MFS) profile" evidence="8">
    <location>
        <begin position="297"/>
        <end position="522"/>
    </location>
</feature>
<keyword evidence="3" id="KW-1003">Cell membrane</keyword>
<dbReference type="GO" id="GO:0022857">
    <property type="term" value="F:transmembrane transporter activity"/>
    <property type="evidence" value="ECO:0007669"/>
    <property type="project" value="InterPro"/>
</dbReference>
<feature type="transmembrane region" description="Helical" evidence="7">
    <location>
        <begin position="395"/>
        <end position="421"/>
    </location>
</feature>
<evidence type="ECO:0000256" key="5">
    <source>
        <dbReference type="ARBA" id="ARBA00022989"/>
    </source>
</evidence>
<evidence type="ECO:0000313" key="9">
    <source>
        <dbReference type="EMBL" id="CAG9290913.1"/>
    </source>
</evidence>
<evidence type="ECO:0000256" key="2">
    <source>
        <dbReference type="ARBA" id="ARBA00022448"/>
    </source>
</evidence>
<dbReference type="InterPro" id="IPR050171">
    <property type="entry name" value="MFS_Transporters"/>
</dbReference>
<feature type="domain" description="Major facilitator superfamily (MFS) profile" evidence="8">
    <location>
        <begin position="1"/>
        <end position="157"/>
    </location>
</feature>
<feature type="transmembrane region" description="Helical" evidence="7">
    <location>
        <begin position="44"/>
        <end position="61"/>
    </location>
</feature>
<feature type="transmembrane region" description="Helical" evidence="7">
    <location>
        <begin position="364"/>
        <end position="389"/>
    </location>
</feature>
<evidence type="ECO:0000256" key="7">
    <source>
        <dbReference type="SAM" id="Phobius"/>
    </source>
</evidence>
<evidence type="ECO:0000256" key="1">
    <source>
        <dbReference type="ARBA" id="ARBA00004651"/>
    </source>
</evidence>
<dbReference type="PANTHER" id="PTHR23517">
    <property type="entry name" value="RESISTANCE PROTEIN MDTM, PUTATIVE-RELATED-RELATED"/>
    <property type="match status" value="1"/>
</dbReference>
<dbReference type="InterPro" id="IPR011701">
    <property type="entry name" value="MFS"/>
</dbReference>
<keyword evidence="6 7" id="KW-0472">Membrane</keyword>
<evidence type="ECO:0000256" key="3">
    <source>
        <dbReference type="ARBA" id="ARBA00022475"/>
    </source>
</evidence>
<organism evidence="9">
    <name type="scientific">Phaeodactylum tricornutum</name>
    <name type="common">Diatom</name>
    <dbReference type="NCBI Taxonomy" id="2850"/>
    <lineage>
        <taxon>Eukaryota</taxon>
        <taxon>Sar</taxon>
        <taxon>Stramenopiles</taxon>
        <taxon>Ochrophyta</taxon>
        <taxon>Bacillariophyta</taxon>
        <taxon>Bacillariophyceae</taxon>
        <taxon>Bacillariophycidae</taxon>
        <taxon>Naviculales</taxon>
        <taxon>Phaeodactylaceae</taxon>
        <taxon>Phaeodactylum</taxon>
    </lineage>
</organism>
<accession>A0A8J9X812</accession>
<dbReference type="Gene3D" id="1.20.1250.20">
    <property type="entry name" value="MFS general substrate transporter like domains"/>
    <property type="match status" value="2"/>
</dbReference>
<dbReference type="PANTHER" id="PTHR23517:SF3">
    <property type="entry name" value="INTEGRAL MEMBRANE TRANSPORT PROTEIN"/>
    <property type="match status" value="1"/>
</dbReference>
<comment type="subcellular location">
    <subcellularLocation>
        <location evidence="1">Cell membrane</location>
        <topology evidence="1">Multi-pass membrane protein</topology>
    </subcellularLocation>
</comment>
<dbReference type="EMBL" id="OU594947">
    <property type="protein sequence ID" value="CAG9290913.1"/>
    <property type="molecule type" value="Genomic_DNA"/>
</dbReference>
<dbReference type="InterPro" id="IPR020846">
    <property type="entry name" value="MFS_dom"/>
</dbReference>
<keyword evidence="2" id="KW-0813">Transport</keyword>